<feature type="transmembrane region" description="Helical" evidence="5">
    <location>
        <begin position="238"/>
        <end position="260"/>
    </location>
</feature>
<evidence type="ECO:0000256" key="2">
    <source>
        <dbReference type="ARBA" id="ARBA00022692"/>
    </source>
</evidence>
<name>A0A423Q2F2_9GAMM</name>
<feature type="transmembrane region" description="Helical" evidence="5">
    <location>
        <begin position="400"/>
        <end position="419"/>
    </location>
</feature>
<reference evidence="6 7" key="1">
    <citation type="submission" date="2013-10" db="EMBL/GenBank/DDBJ databases">
        <title>Salinisphaera japonica YTM-1 Genome Sequencing.</title>
        <authorList>
            <person name="Lai Q."/>
            <person name="Li C."/>
            <person name="Shao Z."/>
        </authorList>
    </citation>
    <scope>NUCLEOTIDE SEQUENCE [LARGE SCALE GENOMIC DNA]</scope>
    <source>
        <strain evidence="6 7">YTM-1</strain>
    </source>
</reference>
<feature type="transmembrane region" description="Helical" evidence="5">
    <location>
        <begin position="185"/>
        <end position="204"/>
    </location>
</feature>
<comment type="subcellular location">
    <subcellularLocation>
        <location evidence="1">Membrane</location>
        <topology evidence="1">Multi-pass membrane protein</topology>
    </subcellularLocation>
</comment>
<sequence>MSAMKPVKRLQDLRASLGPGLLLAAAAIGVSHLIQATRAGADYGLGLLWAVLLVNLFKYPFLEYGPRYAAATGRSMLDGYWALSRYALGIYFVFTVGTMFAIQAALALVTANLAIAMTGLPGSPLVWAAGLLGLSAAILFRGRYDILDGAVKWIVAVLATCTLVAVVAAGVHGPAGDWSSAPATAWWSAGGIAFVIALMGWMPIPIDAAAWHSLWTLERARQTGHVPSLSHARLDFNIGYIGTCILAVGFLLLGALVMYATDTPFSDNGAAFAEQLIGLYTQTLGAWAWPVIAGCAFTAMFSTLLTVLDAHPRVMRHMIGQFAGRPTLQTHIGLYRGLLLVIPACSLLVLYGLGSRFTVMIDLATTLSFLTAPILAWLNYRLVTSAQVPANARPGPAMRWLSRAGLVFLSAFALIYAGWRLLG</sequence>
<evidence type="ECO:0000256" key="4">
    <source>
        <dbReference type="ARBA" id="ARBA00023136"/>
    </source>
</evidence>
<dbReference type="InParanoid" id="A0A423Q2F2"/>
<evidence type="ECO:0000256" key="5">
    <source>
        <dbReference type="SAM" id="Phobius"/>
    </source>
</evidence>
<feature type="transmembrane region" description="Helical" evidence="5">
    <location>
        <begin position="46"/>
        <end position="65"/>
    </location>
</feature>
<evidence type="ECO:0000256" key="1">
    <source>
        <dbReference type="ARBA" id="ARBA00004141"/>
    </source>
</evidence>
<feature type="transmembrane region" description="Helical" evidence="5">
    <location>
        <begin position="334"/>
        <end position="353"/>
    </location>
</feature>
<evidence type="ECO:0008006" key="8">
    <source>
        <dbReference type="Google" id="ProtNLM"/>
    </source>
</evidence>
<feature type="transmembrane region" description="Helical" evidence="5">
    <location>
        <begin position="125"/>
        <end position="141"/>
    </location>
</feature>
<dbReference type="GO" id="GO:0016020">
    <property type="term" value="C:membrane"/>
    <property type="evidence" value="ECO:0007669"/>
    <property type="project" value="UniProtKB-SubCell"/>
</dbReference>
<feature type="transmembrane region" description="Helical" evidence="5">
    <location>
        <begin position="86"/>
        <end position="113"/>
    </location>
</feature>
<keyword evidence="7" id="KW-1185">Reference proteome</keyword>
<gene>
    <name evidence="6" type="ORF">SAJA_00930</name>
</gene>
<feature type="transmembrane region" description="Helical" evidence="5">
    <location>
        <begin position="153"/>
        <end position="173"/>
    </location>
</feature>
<feature type="transmembrane region" description="Helical" evidence="5">
    <location>
        <begin position="287"/>
        <end position="308"/>
    </location>
</feature>
<evidence type="ECO:0000313" key="7">
    <source>
        <dbReference type="Proteomes" id="UP000285310"/>
    </source>
</evidence>
<evidence type="ECO:0000256" key="3">
    <source>
        <dbReference type="ARBA" id="ARBA00022989"/>
    </source>
</evidence>
<dbReference type="InterPro" id="IPR001046">
    <property type="entry name" value="NRAMP_fam"/>
</dbReference>
<dbReference type="EMBL" id="AYKG01000001">
    <property type="protein sequence ID" value="ROO32827.1"/>
    <property type="molecule type" value="Genomic_DNA"/>
</dbReference>
<keyword evidence="2 5" id="KW-0812">Transmembrane</keyword>
<organism evidence="6 7">
    <name type="scientific">Salinisphaera japonica YTM-1</name>
    <dbReference type="NCBI Taxonomy" id="1209778"/>
    <lineage>
        <taxon>Bacteria</taxon>
        <taxon>Pseudomonadati</taxon>
        <taxon>Pseudomonadota</taxon>
        <taxon>Gammaproteobacteria</taxon>
        <taxon>Salinisphaerales</taxon>
        <taxon>Salinisphaeraceae</taxon>
        <taxon>Salinisphaera</taxon>
    </lineage>
</organism>
<keyword evidence="4 5" id="KW-0472">Membrane</keyword>
<protein>
    <recommendedName>
        <fullName evidence="8">Permease</fullName>
    </recommendedName>
</protein>
<keyword evidence="3 5" id="KW-1133">Transmembrane helix</keyword>
<comment type="caution">
    <text evidence="6">The sequence shown here is derived from an EMBL/GenBank/DDBJ whole genome shotgun (WGS) entry which is preliminary data.</text>
</comment>
<dbReference type="Proteomes" id="UP000285310">
    <property type="component" value="Unassembled WGS sequence"/>
</dbReference>
<evidence type="ECO:0000313" key="6">
    <source>
        <dbReference type="EMBL" id="ROO32827.1"/>
    </source>
</evidence>
<feature type="transmembrane region" description="Helical" evidence="5">
    <location>
        <begin position="359"/>
        <end position="380"/>
    </location>
</feature>
<dbReference type="GO" id="GO:0046873">
    <property type="term" value="F:metal ion transmembrane transporter activity"/>
    <property type="evidence" value="ECO:0007669"/>
    <property type="project" value="InterPro"/>
</dbReference>
<dbReference type="AlphaFoldDB" id="A0A423Q2F2"/>
<proteinExistence type="predicted"/>
<accession>A0A423Q2F2</accession>
<dbReference type="Pfam" id="PF01566">
    <property type="entry name" value="Nramp"/>
    <property type="match status" value="1"/>
</dbReference>